<accession>A0A1J6JEW6</accession>
<evidence type="ECO:0008006" key="3">
    <source>
        <dbReference type="Google" id="ProtNLM"/>
    </source>
</evidence>
<protein>
    <recommendedName>
        <fullName evidence="3">Retrotransposon gag domain-containing protein</fullName>
    </recommendedName>
</protein>
<evidence type="ECO:0000313" key="2">
    <source>
        <dbReference type="Proteomes" id="UP000187609"/>
    </source>
</evidence>
<organism evidence="1 2">
    <name type="scientific">Nicotiana attenuata</name>
    <name type="common">Coyote tobacco</name>
    <dbReference type="NCBI Taxonomy" id="49451"/>
    <lineage>
        <taxon>Eukaryota</taxon>
        <taxon>Viridiplantae</taxon>
        <taxon>Streptophyta</taxon>
        <taxon>Embryophyta</taxon>
        <taxon>Tracheophyta</taxon>
        <taxon>Spermatophyta</taxon>
        <taxon>Magnoliopsida</taxon>
        <taxon>eudicotyledons</taxon>
        <taxon>Gunneridae</taxon>
        <taxon>Pentapetalae</taxon>
        <taxon>asterids</taxon>
        <taxon>lamiids</taxon>
        <taxon>Solanales</taxon>
        <taxon>Solanaceae</taxon>
        <taxon>Nicotianoideae</taxon>
        <taxon>Nicotianeae</taxon>
        <taxon>Nicotiana</taxon>
    </lineage>
</organism>
<reference evidence="1" key="1">
    <citation type="submission" date="2016-11" db="EMBL/GenBank/DDBJ databases">
        <title>The genome of Nicotiana attenuata.</title>
        <authorList>
            <person name="Xu S."/>
            <person name="Brockmoeller T."/>
            <person name="Gaquerel E."/>
            <person name="Navarro A."/>
            <person name="Kuhl H."/>
            <person name="Gase K."/>
            <person name="Ling Z."/>
            <person name="Zhou W."/>
            <person name="Kreitzer C."/>
            <person name="Stanke M."/>
            <person name="Tang H."/>
            <person name="Lyons E."/>
            <person name="Pandey P."/>
            <person name="Pandey S.P."/>
            <person name="Timmermann B."/>
            <person name="Baldwin I.T."/>
        </authorList>
    </citation>
    <scope>NUCLEOTIDE SEQUENCE [LARGE SCALE GENOMIC DNA]</scope>
    <source>
        <strain evidence="1">UT</strain>
    </source>
</reference>
<sequence length="351" mass="40020">MEDSLKKLAALLHNHITEENKKAESTDAKFDDLARKLDVLMEKLLPNHAGILGSAPMEIHKQGEPGNSLRREEIPVVLTNDRNHHNNHSSYNSRVEFPYFDGAVGADPCSWLRKCKRYFHYNHLSMPEQKLEEAVLHLKGRAEAWYFSYQLSKGNVRWPELCEEICRRFQDADNSNFNLIEEFFLEFFVEGLKEDIRHTVKMLNPYNLSQAVEKARHQEKVIETWNKKGKTPWGRGSAYENHQQTNTRTPILGTKGAGPANYSAPGNKGFDNRRNNGLCWKCGDKYFHGHVCKQKQINAMAAAEDQAIMETVEEGETGEEGNSDNQIKEEVMDEAISLNSLSGTEVPNTIN</sequence>
<gene>
    <name evidence="1" type="ORF">A4A49_47236</name>
</gene>
<evidence type="ECO:0000313" key="1">
    <source>
        <dbReference type="EMBL" id="OIT08231.1"/>
    </source>
</evidence>
<dbReference type="EMBL" id="MJEQ01037183">
    <property type="protein sequence ID" value="OIT08231.1"/>
    <property type="molecule type" value="Genomic_DNA"/>
</dbReference>
<dbReference type="Proteomes" id="UP000187609">
    <property type="component" value="Unassembled WGS sequence"/>
</dbReference>
<comment type="caution">
    <text evidence="1">The sequence shown here is derived from an EMBL/GenBank/DDBJ whole genome shotgun (WGS) entry which is preliminary data.</text>
</comment>
<proteinExistence type="predicted"/>
<dbReference type="Gramene" id="OIT08231">
    <property type="protein sequence ID" value="OIT08231"/>
    <property type="gene ID" value="A4A49_47236"/>
</dbReference>
<dbReference type="AlphaFoldDB" id="A0A1J6JEW6"/>
<dbReference type="OMA" id="AWVLITH"/>
<name>A0A1J6JEW6_NICAT</name>
<keyword evidence="2" id="KW-1185">Reference proteome</keyword>